<dbReference type="InterPro" id="IPR032812">
    <property type="entry name" value="SbsA_Ig"/>
</dbReference>
<feature type="signal peptide" evidence="2">
    <location>
        <begin position="1"/>
        <end position="20"/>
    </location>
</feature>
<dbReference type="EMBL" id="DSEE01000006">
    <property type="protein sequence ID" value="HER39603.1"/>
    <property type="molecule type" value="Genomic_DNA"/>
</dbReference>
<evidence type="ECO:0000256" key="2">
    <source>
        <dbReference type="SAM" id="SignalP"/>
    </source>
</evidence>
<dbReference type="AlphaFoldDB" id="A0A7C2M0Y9"/>
<proteinExistence type="predicted"/>
<feature type="domain" description="SbsA Ig-like" evidence="3">
    <location>
        <begin position="34"/>
        <end position="136"/>
    </location>
</feature>
<evidence type="ECO:0000259" key="3">
    <source>
        <dbReference type="Pfam" id="PF13205"/>
    </source>
</evidence>
<reference evidence="4" key="1">
    <citation type="journal article" date="2020" name="mSystems">
        <title>Genome- and Community-Level Interaction Insights into Carbon Utilization and Element Cycling Functions of Hydrothermarchaeota in Hydrothermal Sediment.</title>
        <authorList>
            <person name="Zhou Z."/>
            <person name="Liu Y."/>
            <person name="Xu W."/>
            <person name="Pan J."/>
            <person name="Luo Z.H."/>
            <person name="Li M."/>
        </authorList>
    </citation>
    <scope>NUCLEOTIDE SEQUENCE [LARGE SCALE GENOMIC DNA]</scope>
    <source>
        <strain evidence="4">SpSt-1235</strain>
    </source>
</reference>
<organism evidence="4">
    <name type="scientific">Salinimicrobium catena</name>
    <dbReference type="NCBI Taxonomy" id="390640"/>
    <lineage>
        <taxon>Bacteria</taxon>
        <taxon>Pseudomonadati</taxon>
        <taxon>Bacteroidota</taxon>
        <taxon>Flavobacteriia</taxon>
        <taxon>Flavobacteriales</taxon>
        <taxon>Flavobacteriaceae</taxon>
        <taxon>Salinimicrobium</taxon>
    </lineage>
</organism>
<evidence type="ECO:0000256" key="1">
    <source>
        <dbReference type="ARBA" id="ARBA00022729"/>
    </source>
</evidence>
<comment type="caution">
    <text evidence="4">The sequence shown here is derived from an EMBL/GenBank/DDBJ whole genome shotgun (WGS) entry which is preliminary data.</text>
</comment>
<keyword evidence="1 2" id="KW-0732">Signal</keyword>
<feature type="chain" id="PRO_5027767774" description="SbsA Ig-like domain-containing protein" evidence="2">
    <location>
        <begin position="21"/>
        <end position="538"/>
    </location>
</feature>
<dbReference type="PROSITE" id="PS51257">
    <property type="entry name" value="PROKAR_LIPOPROTEIN"/>
    <property type="match status" value="1"/>
</dbReference>
<gene>
    <name evidence="4" type="ORF">ENO10_00100</name>
</gene>
<dbReference type="Proteomes" id="UP000885753">
    <property type="component" value="Unassembled WGS sequence"/>
</dbReference>
<name>A0A7C2M0Y9_9FLAO</name>
<evidence type="ECO:0000313" key="4">
    <source>
        <dbReference type="EMBL" id="HER39603.1"/>
    </source>
</evidence>
<dbReference type="Pfam" id="PF13205">
    <property type="entry name" value="Big_5"/>
    <property type="match status" value="1"/>
</dbReference>
<protein>
    <recommendedName>
        <fullName evidence="3">SbsA Ig-like domain-containing protein</fullName>
    </recommendedName>
</protein>
<sequence>MKRPVASINFLILLFIAVLAGCAKRGTPDGGPTDVDPPQYVRARPENFTTNFDANEIRIYFNEYIKMNDPQRQIIISPPMDPRPEITPLGTASKSIRINITDTLQQNTTYTINFGRSITDNNEGNPLDYFTYAFSTGAYIDSLTVAGNVSDALLKLPDPYISVMLYEVDSTYSDSVIYNRIPRYVTNTLDSLTTFELRNLKEGTYQLVGMKDVNNNYLFDPATDKVAFADEYITVPTESVFDLILFRENPEFKFIRPQQKSGQHLLFGYEGVTDPDSLSIEMISPKPEDFTSTITKDRGKDTLHYWYKPDLERDTLRFIAQRPGYRDTLLTRIKKMDRDSLQFTFEPGSTINFAENLKILPNIPLSATNDSLISLVDKDTLPVPFSTKYDSWKNEFVVSFEKKESQTYRLTALPGAFTGFFGKENDTVKTQLRTKAFADYGNLVINLQNVKEFPVILQLTTEKGEVKAEKYSTGSTTLNFNNIQPGKYLMRLIYDSNENGEWDSGRFLERKQPEKVVYFSDVLDVRANWDVTQSFNVE</sequence>
<accession>A0A7C2M0Y9</accession>